<accession>A0A495SDC7</accession>
<dbReference type="EMBL" id="RBXB01000002">
    <property type="protein sequence ID" value="RKS98240.1"/>
    <property type="molecule type" value="Genomic_DNA"/>
</dbReference>
<organism evidence="1 2">
    <name type="scientific">Chryseobacterium defluvii</name>
    <dbReference type="NCBI Taxonomy" id="160396"/>
    <lineage>
        <taxon>Bacteria</taxon>
        <taxon>Pseudomonadati</taxon>
        <taxon>Bacteroidota</taxon>
        <taxon>Flavobacteriia</taxon>
        <taxon>Flavobacteriales</taxon>
        <taxon>Weeksellaceae</taxon>
        <taxon>Chryseobacterium group</taxon>
        <taxon>Chryseobacterium</taxon>
    </lineage>
</organism>
<dbReference type="Proteomes" id="UP000272428">
    <property type="component" value="Unassembled WGS sequence"/>
</dbReference>
<keyword evidence="2" id="KW-1185">Reference proteome</keyword>
<dbReference type="AlphaFoldDB" id="A0A495SDC7"/>
<reference evidence="1 2" key="1">
    <citation type="submission" date="2018-10" db="EMBL/GenBank/DDBJ databases">
        <title>Genomic Encyclopedia of Archaeal and Bacterial Type Strains, Phase II (KMG-II): from individual species to whole genera.</title>
        <authorList>
            <person name="Goeker M."/>
        </authorList>
    </citation>
    <scope>NUCLEOTIDE SEQUENCE [LARGE SCALE GENOMIC DNA]</scope>
    <source>
        <strain evidence="1 2">DSM 14219</strain>
    </source>
</reference>
<dbReference type="OrthoDB" id="9986989at2"/>
<protein>
    <submittedName>
        <fullName evidence="1">Uncharacterized protein</fullName>
    </submittedName>
</protein>
<evidence type="ECO:0000313" key="2">
    <source>
        <dbReference type="Proteomes" id="UP000272428"/>
    </source>
</evidence>
<comment type="caution">
    <text evidence="1">The sequence shown here is derived from an EMBL/GenBank/DDBJ whole genome shotgun (WGS) entry which is preliminary data.</text>
</comment>
<dbReference type="RefSeq" id="WP_121461951.1">
    <property type="nucleotide sequence ID" value="NZ_RBXB01000002.1"/>
</dbReference>
<sequence>MAWAFLAKAGVSILGSVLGGKKDANGSNANQKGGLLGGVTKFIGSLAGKGMIESISGFIKSGFKFSCLGSQAFTKSTLDENLNALQTAVNGVNWDNISSVQSLADYCTYAIAVSTKAVGKYKSACSKSLREKLMEAQQNALTKITEAYDFTTESKSAQDQWEGDITYTRYIISGKVGATPAVTVPTSSQLQTEVPQGFITQYIDQIKSEATQAGIPYTDDLLKQVYQDQVSKNGTWPWDVSIGTDDGGNIGGTINFGNQPNNMMPLIILGGIGLLAYKILKK</sequence>
<evidence type="ECO:0000313" key="1">
    <source>
        <dbReference type="EMBL" id="RKS98240.1"/>
    </source>
</evidence>
<name>A0A495SDC7_9FLAO</name>
<proteinExistence type="predicted"/>
<gene>
    <name evidence="1" type="ORF">BCF58_2381</name>
</gene>